<feature type="region of interest" description="Disordered" evidence="1">
    <location>
        <begin position="1"/>
        <end position="125"/>
    </location>
</feature>
<name>A0A540MSK1_MALBA</name>
<dbReference type="Proteomes" id="UP000315295">
    <property type="component" value="Unassembled WGS sequence"/>
</dbReference>
<gene>
    <name evidence="2" type="ORF">C1H46_012562</name>
</gene>
<feature type="compositionally biased region" description="Polar residues" evidence="1">
    <location>
        <begin position="57"/>
        <end position="67"/>
    </location>
</feature>
<feature type="compositionally biased region" description="Basic residues" evidence="1">
    <location>
        <begin position="71"/>
        <end position="85"/>
    </location>
</feature>
<dbReference type="EMBL" id="VIEB01000188">
    <property type="protein sequence ID" value="TQE01762.1"/>
    <property type="molecule type" value="Genomic_DNA"/>
</dbReference>
<feature type="compositionally biased region" description="Basic and acidic residues" evidence="1">
    <location>
        <begin position="112"/>
        <end position="125"/>
    </location>
</feature>
<keyword evidence="3" id="KW-1185">Reference proteome</keyword>
<feature type="compositionally biased region" description="Polar residues" evidence="1">
    <location>
        <begin position="17"/>
        <end position="30"/>
    </location>
</feature>
<dbReference type="AlphaFoldDB" id="A0A540MSK1"/>
<accession>A0A540MSK1</accession>
<protein>
    <recommendedName>
        <fullName evidence="4">Dehydrin</fullName>
    </recommendedName>
</protein>
<proteinExistence type="predicted"/>
<evidence type="ECO:0000313" key="3">
    <source>
        <dbReference type="Proteomes" id="UP000315295"/>
    </source>
</evidence>
<sequence length="125" mass="13050">MASMQCHKPATNEACPKTSQNMPASESSLGQKVFGFLKGHHGSHSSSHTQSSATATNCQGHHATNGTACHGRTKTKGEHRNKKTGGGRNLLQKIKDGISGHSSSSSDSSDGESDKEGSCRKKASD</sequence>
<evidence type="ECO:0000313" key="2">
    <source>
        <dbReference type="EMBL" id="TQE01762.1"/>
    </source>
</evidence>
<feature type="compositionally biased region" description="Low complexity" evidence="1">
    <location>
        <begin position="99"/>
        <end position="108"/>
    </location>
</feature>
<feature type="compositionally biased region" description="Low complexity" evidence="1">
    <location>
        <begin position="44"/>
        <end position="56"/>
    </location>
</feature>
<reference evidence="2 3" key="1">
    <citation type="journal article" date="2019" name="G3 (Bethesda)">
        <title>Sequencing of a Wild Apple (Malus baccata) Genome Unravels the Differences Between Cultivated and Wild Apple Species Regarding Disease Resistance and Cold Tolerance.</title>
        <authorList>
            <person name="Chen X."/>
        </authorList>
    </citation>
    <scope>NUCLEOTIDE SEQUENCE [LARGE SCALE GENOMIC DNA]</scope>
    <source>
        <strain evidence="3">cv. Shandingzi</strain>
        <tissue evidence="2">Leaves</tissue>
    </source>
</reference>
<comment type="caution">
    <text evidence="2">The sequence shown here is derived from an EMBL/GenBank/DDBJ whole genome shotgun (WGS) entry which is preliminary data.</text>
</comment>
<evidence type="ECO:0000256" key="1">
    <source>
        <dbReference type="SAM" id="MobiDB-lite"/>
    </source>
</evidence>
<organism evidence="2 3">
    <name type="scientific">Malus baccata</name>
    <name type="common">Siberian crab apple</name>
    <name type="synonym">Pyrus baccata</name>
    <dbReference type="NCBI Taxonomy" id="106549"/>
    <lineage>
        <taxon>Eukaryota</taxon>
        <taxon>Viridiplantae</taxon>
        <taxon>Streptophyta</taxon>
        <taxon>Embryophyta</taxon>
        <taxon>Tracheophyta</taxon>
        <taxon>Spermatophyta</taxon>
        <taxon>Magnoliopsida</taxon>
        <taxon>eudicotyledons</taxon>
        <taxon>Gunneridae</taxon>
        <taxon>Pentapetalae</taxon>
        <taxon>rosids</taxon>
        <taxon>fabids</taxon>
        <taxon>Rosales</taxon>
        <taxon>Rosaceae</taxon>
        <taxon>Amygdaloideae</taxon>
        <taxon>Maleae</taxon>
        <taxon>Malus</taxon>
    </lineage>
</organism>
<evidence type="ECO:0008006" key="4">
    <source>
        <dbReference type="Google" id="ProtNLM"/>
    </source>
</evidence>